<evidence type="ECO:0000256" key="8">
    <source>
        <dbReference type="ARBA" id="ARBA00022697"/>
    </source>
</evidence>
<feature type="binding site" evidence="16">
    <location>
        <position position="118"/>
    </location>
    <ligand>
        <name>NADPH</name>
        <dbReference type="ChEBI" id="CHEBI:57783"/>
    </ligand>
</feature>
<feature type="domain" description="Homoserine dehydrogenase catalytic" evidence="19">
    <location>
        <begin position="154"/>
        <end position="358"/>
    </location>
</feature>
<dbReference type="GO" id="GO:0009090">
    <property type="term" value="P:homoserine biosynthetic process"/>
    <property type="evidence" value="ECO:0007669"/>
    <property type="project" value="TreeGrafter"/>
</dbReference>
<comment type="pathway">
    <text evidence="3 17">Amino-acid biosynthesis; L-methionine biosynthesis via de novo pathway; L-homoserine from L-aspartate: step 3/3.</text>
</comment>
<evidence type="ECO:0000259" key="20">
    <source>
        <dbReference type="Pfam" id="PF03447"/>
    </source>
</evidence>
<evidence type="ECO:0000256" key="9">
    <source>
        <dbReference type="ARBA" id="ARBA00022857"/>
    </source>
</evidence>
<dbReference type="GO" id="GO:0050661">
    <property type="term" value="F:NADP binding"/>
    <property type="evidence" value="ECO:0007669"/>
    <property type="project" value="InterPro"/>
</dbReference>
<evidence type="ECO:0000256" key="4">
    <source>
        <dbReference type="ARBA" id="ARBA00006753"/>
    </source>
</evidence>
<feature type="binding site" evidence="16">
    <location>
        <begin position="12"/>
        <end position="17"/>
    </location>
    <ligand>
        <name>NADP(+)</name>
        <dbReference type="ChEBI" id="CHEBI:58349"/>
    </ligand>
</feature>
<evidence type="ECO:0000256" key="17">
    <source>
        <dbReference type="RuleBase" id="RU000579"/>
    </source>
</evidence>
<dbReference type="InterPro" id="IPR005106">
    <property type="entry name" value="Asp/hSer_DH_NAD-bd"/>
</dbReference>
<feature type="active site" description="Proton donor" evidence="15">
    <location>
        <position position="226"/>
    </location>
</feature>
<evidence type="ECO:0000256" key="5">
    <source>
        <dbReference type="ARBA" id="ARBA00013213"/>
    </source>
</evidence>
<dbReference type="OrthoDB" id="67851at2759"/>
<keyword evidence="8 14" id="KW-0791">Threonine biosynthesis</keyword>
<feature type="binding site" evidence="16">
    <location>
        <position position="94"/>
    </location>
    <ligand>
        <name>NADPH</name>
        <dbReference type="ChEBI" id="CHEBI:57783"/>
    </ligand>
</feature>
<accession>A0A5E8C1M3</accession>
<keyword evidence="7 14" id="KW-0028">Amino-acid biosynthesis</keyword>
<sequence>MSQKAVNVAIIGAGLVGSAFISQISRLSKTPISYNVILIARSTKALISKDYSPLTLGDDWQSRLNSSSDSLSSTGDIAAYLEKSPLPVILVDNTSNESLAQSYPLLISQGISIATPNKKGFSSDLGLWNSIFEASAKPKGGLVYHEATVGAGLPIIGTLNDLVNTGDEVLKIEGIFSGSLSFIFNEFSKPTGSDVKFSDVVTKAKELGYTEPDPREDLNGLDVARKVTILSRLAGNKVQGPSSFPVHSLIPKPLERVETAGEFLEKLPQYDADLDKLRQEASSENKVLRFVGKVDLTQQTPSVAVALEKYDNSHPFASLKGSDNVIAFTTKRYPNPIIIQGAGAGDAVTAAGVLGDVIKIAQRL</sequence>
<keyword evidence="11 14" id="KW-0486">Methionine biosynthesis</keyword>
<comment type="similarity">
    <text evidence="4 14 18">Belongs to the homoserine dehydrogenase family.</text>
</comment>
<dbReference type="PIRSF" id="PIRSF036497">
    <property type="entry name" value="HDH_short"/>
    <property type="match status" value="1"/>
</dbReference>
<evidence type="ECO:0000256" key="6">
    <source>
        <dbReference type="ARBA" id="ARBA00013376"/>
    </source>
</evidence>
<dbReference type="AlphaFoldDB" id="A0A5E8C1M3"/>
<gene>
    <name evidence="21" type="ORF">SAPINGB_P004682</name>
</gene>
<dbReference type="PROSITE" id="PS01042">
    <property type="entry name" value="HOMOSER_DHGENASE"/>
    <property type="match status" value="1"/>
</dbReference>
<protein>
    <recommendedName>
        <fullName evidence="6 14">Homoserine dehydrogenase</fullName>
        <shortName evidence="14">HDH</shortName>
        <ecNumber evidence="5 14">1.1.1.3</ecNumber>
    </recommendedName>
</protein>
<dbReference type="Gene3D" id="3.30.360.10">
    <property type="entry name" value="Dihydrodipicolinate Reductase, domain 2"/>
    <property type="match status" value="1"/>
</dbReference>
<evidence type="ECO:0000256" key="12">
    <source>
        <dbReference type="ARBA" id="ARBA00048841"/>
    </source>
</evidence>
<dbReference type="SUPFAM" id="SSF55347">
    <property type="entry name" value="Glyceraldehyde-3-phosphate dehydrogenase-like, C-terminal domain"/>
    <property type="match status" value="1"/>
</dbReference>
<dbReference type="InterPro" id="IPR036291">
    <property type="entry name" value="NAD(P)-bd_dom_sf"/>
</dbReference>
<evidence type="ECO:0000256" key="15">
    <source>
        <dbReference type="PIRSR" id="PIRSR036497-1"/>
    </source>
</evidence>
<dbReference type="InterPro" id="IPR001342">
    <property type="entry name" value="HDH_cat"/>
</dbReference>
<evidence type="ECO:0000256" key="7">
    <source>
        <dbReference type="ARBA" id="ARBA00022605"/>
    </source>
</evidence>
<dbReference type="GO" id="GO:0009086">
    <property type="term" value="P:methionine biosynthetic process"/>
    <property type="evidence" value="ECO:0007669"/>
    <property type="project" value="UniProtKB-KW"/>
</dbReference>
<evidence type="ECO:0000256" key="16">
    <source>
        <dbReference type="PIRSR" id="PIRSR036497-2"/>
    </source>
</evidence>
<dbReference type="EMBL" id="CABVLU010000003">
    <property type="protein sequence ID" value="VVT55657.1"/>
    <property type="molecule type" value="Genomic_DNA"/>
</dbReference>
<dbReference type="GeneID" id="43583497"/>
<keyword evidence="9 14" id="KW-0521">NADP</keyword>
<dbReference type="Pfam" id="PF00742">
    <property type="entry name" value="Homoserine_dh"/>
    <property type="match status" value="1"/>
</dbReference>
<evidence type="ECO:0000256" key="18">
    <source>
        <dbReference type="RuleBase" id="RU004171"/>
    </source>
</evidence>
<dbReference type="UniPathway" id="UPA00051">
    <property type="reaction ID" value="UER00465"/>
</dbReference>
<proteinExistence type="inferred from homology"/>
<dbReference type="GO" id="GO:0004412">
    <property type="term" value="F:homoserine dehydrogenase activity"/>
    <property type="evidence" value="ECO:0007669"/>
    <property type="project" value="UniProtKB-EC"/>
</dbReference>
<feature type="binding site" evidence="16">
    <location>
        <position position="211"/>
    </location>
    <ligand>
        <name>L-homoserine</name>
        <dbReference type="ChEBI" id="CHEBI:57476"/>
    </ligand>
</feature>
<evidence type="ECO:0000256" key="1">
    <source>
        <dbReference type="ARBA" id="ARBA00001920"/>
    </source>
</evidence>
<comment type="catalytic activity">
    <reaction evidence="12">
        <text>L-homoserine + NADP(+) = L-aspartate 4-semialdehyde + NADPH + H(+)</text>
        <dbReference type="Rhea" id="RHEA:15761"/>
        <dbReference type="ChEBI" id="CHEBI:15378"/>
        <dbReference type="ChEBI" id="CHEBI:57476"/>
        <dbReference type="ChEBI" id="CHEBI:57783"/>
        <dbReference type="ChEBI" id="CHEBI:58349"/>
        <dbReference type="ChEBI" id="CHEBI:537519"/>
        <dbReference type="EC" id="1.1.1.3"/>
    </reaction>
    <physiologicalReaction direction="right-to-left" evidence="12">
        <dbReference type="Rhea" id="RHEA:15763"/>
    </physiologicalReaction>
</comment>
<dbReference type="EC" id="1.1.1.3" evidence="5 14"/>
<evidence type="ECO:0000313" key="21">
    <source>
        <dbReference type="EMBL" id="VVT55657.1"/>
    </source>
</evidence>
<dbReference type="Pfam" id="PF03447">
    <property type="entry name" value="NAD_binding_3"/>
    <property type="match status" value="1"/>
</dbReference>
<organism evidence="21 22">
    <name type="scientific">Magnusiomyces paraingens</name>
    <dbReference type="NCBI Taxonomy" id="2606893"/>
    <lineage>
        <taxon>Eukaryota</taxon>
        <taxon>Fungi</taxon>
        <taxon>Dikarya</taxon>
        <taxon>Ascomycota</taxon>
        <taxon>Saccharomycotina</taxon>
        <taxon>Dipodascomycetes</taxon>
        <taxon>Dipodascales</taxon>
        <taxon>Dipodascaceae</taxon>
        <taxon>Magnusiomyces</taxon>
    </lineage>
</organism>
<dbReference type="InterPro" id="IPR022697">
    <property type="entry name" value="HDH_short"/>
</dbReference>
<reference evidence="21 22" key="1">
    <citation type="submission" date="2019-09" db="EMBL/GenBank/DDBJ databases">
        <authorList>
            <person name="Brejova B."/>
        </authorList>
    </citation>
    <scope>NUCLEOTIDE SEQUENCE [LARGE SCALE GENOMIC DNA]</scope>
</reference>
<keyword evidence="10 14" id="KW-0560">Oxidoreductase</keyword>
<keyword evidence="22" id="KW-1185">Reference proteome</keyword>
<evidence type="ECO:0000256" key="14">
    <source>
        <dbReference type="PIRNR" id="PIRNR036497"/>
    </source>
</evidence>
<feature type="domain" description="Aspartate/homoserine dehydrogenase NAD-binding" evidence="20">
    <location>
        <begin position="12"/>
        <end position="137"/>
    </location>
</feature>
<dbReference type="GO" id="GO:0009088">
    <property type="term" value="P:threonine biosynthetic process"/>
    <property type="evidence" value="ECO:0007669"/>
    <property type="project" value="UniProtKB-UniPathway"/>
</dbReference>
<dbReference type="UniPathway" id="UPA00050">
    <property type="reaction ID" value="UER00063"/>
</dbReference>
<evidence type="ECO:0000256" key="3">
    <source>
        <dbReference type="ARBA" id="ARBA00005062"/>
    </source>
</evidence>
<evidence type="ECO:0000313" key="22">
    <source>
        <dbReference type="Proteomes" id="UP000398389"/>
    </source>
</evidence>
<dbReference type="FunFam" id="3.30.360.10:FF:000006">
    <property type="entry name" value="Bifunctional aspartokinase/homoserine dehydrogenase"/>
    <property type="match status" value="1"/>
</dbReference>
<dbReference type="InterPro" id="IPR011147">
    <property type="entry name" value="Bifunc_Aspkin/hSer_DH"/>
</dbReference>
<evidence type="ECO:0000259" key="19">
    <source>
        <dbReference type="Pfam" id="PF00742"/>
    </source>
</evidence>
<name>A0A5E8C1M3_9ASCO</name>
<dbReference type="InterPro" id="IPR019811">
    <property type="entry name" value="HDH_CS"/>
</dbReference>
<evidence type="ECO:0000256" key="2">
    <source>
        <dbReference type="ARBA" id="ARBA00005056"/>
    </source>
</evidence>
<comment type="function">
    <text evidence="13">Catalyzes the conversion of L-aspartate-beta-semialdehyde (L-Asa) to L-homoserine (L-Hse), the third step in the biosynthesis of amino acids that derive from aspartate (the aspartate family of amino acids), including methioinine and threonine, the latter of which is a precursor to isoleucine; production of homoserine leads to a branch-point in the pathway as it can either be O-phosphorylated for processing to threonine, or O-acylated for processing to methionine.</text>
</comment>
<dbReference type="Proteomes" id="UP000398389">
    <property type="component" value="Unassembled WGS sequence"/>
</dbReference>
<dbReference type="SUPFAM" id="SSF51735">
    <property type="entry name" value="NAD(P)-binding Rossmann-fold domains"/>
    <property type="match status" value="1"/>
</dbReference>
<evidence type="ECO:0000256" key="10">
    <source>
        <dbReference type="ARBA" id="ARBA00023002"/>
    </source>
</evidence>
<dbReference type="Gene3D" id="3.40.50.720">
    <property type="entry name" value="NAD(P)-binding Rossmann-like Domain"/>
    <property type="match status" value="1"/>
</dbReference>
<dbReference type="RefSeq" id="XP_031855288.1">
    <property type="nucleotide sequence ID" value="XM_031999397.1"/>
</dbReference>
<comment type="pathway">
    <text evidence="2 17">Amino-acid biosynthesis; L-threonine biosynthesis; L-threonine from L-aspartate: step 3/5.</text>
</comment>
<dbReference type="PANTHER" id="PTHR43070">
    <property type="match status" value="1"/>
</dbReference>
<comment type="cofactor">
    <cofactor evidence="1">
        <name>a metal cation</name>
        <dbReference type="ChEBI" id="CHEBI:25213"/>
    </cofactor>
</comment>
<dbReference type="PANTHER" id="PTHR43070:SF5">
    <property type="entry name" value="HOMOSERINE DEHYDROGENASE"/>
    <property type="match status" value="1"/>
</dbReference>
<evidence type="ECO:0000256" key="13">
    <source>
        <dbReference type="ARBA" id="ARBA00059589"/>
    </source>
</evidence>
<evidence type="ECO:0000256" key="11">
    <source>
        <dbReference type="ARBA" id="ARBA00023167"/>
    </source>
</evidence>